<dbReference type="AlphaFoldDB" id="A0A432ZSU8"/>
<keyword evidence="4" id="KW-1185">Reference proteome</keyword>
<protein>
    <submittedName>
        <fullName evidence="3">Transposase</fullName>
    </submittedName>
</protein>
<dbReference type="OrthoDB" id="470139at2"/>
<dbReference type="Proteomes" id="UP000287996">
    <property type="component" value="Unassembled WGS sequence"/>
</dbReference>
<evidence type="ECO:0000313" key="3">
    <source>
        <dbReference type="EMBL" id="RUO80953.1"/>
    </source>
</evidence>
<reference evidence="3 4" key="1">
    <citation type="journal article" date="2011" name="Front. Microbiol.">
        <title>Genomic signatures of strain selection and enhancement in Bacillus atrophaeus var. globigii, a historical biowarfare simulant.</title>
        <authorList>
            <person name="Gibbons H.S."/>
            <person name="Broomall S.M."/>
            <person name="McNew L.A."/>
            <person name="Daligault H."/>
            <person name="Chapman C."/>
            <person name="Bruce D."/>
            <person name="Karavis M."/>
            <person name="Krepps M."/>
            <person name="McGregor P.A."/>
            <person name="Hong C."/>
            <person name="Park K.H."/>
            <person name="Akmal A."/>
            <person name="Feldman A."/>
            <person name="Lin J.S."/>
            <person name="Chang W.E."/>
            <person name="Higgs B.W."/>
            <person name="Demirev P."/>
            <person name="Lindquist J."/>
            <person name="Liem A."/>
            <person name="Fochler E."/>
            <person name="Read T.D."/>
            <person name="Tapia R."/>
            <person name="Johnson S."/>
            <person name="Bishop-Lilly K.A."/>
            <person name="Detter C."/>
            <person name="Han C."/>
            <person name="Sozhamannan S."/>
            <person name="Rosenzweig C.N."/>
            <person name="Skowronski E.W."/>
        </authorList>
    </citation>
    <scope>NUCLEOTIDE SEQUENCE [LARGE SCALE GENOMIC DNA]</scope>
    <source>
        <strain evidence="3 4">CC-PW-9</strain>
    </source>
</reference>
<dbReference type="Pfam" id="PF15978">
    <property type="entry name" value="TnsD"/>
    <property type="match status" value="1"/>
</dbReference>
<evidence type="ECO:0000259" key="2">
    <source>
        <dbReference type="Pfam" id="PF15978"/>
    </source>
</evidence>
<evidence type="ECO:0000259" key="1">
    <source>
        <dbReference type="Pfam" id="PF06527"/>
    </source>
</evidence>
<dbReference type="InterPro" id="IPR009492">
    <property type="entry name" value="TniQ"/>
</dbReference>
<comment type="caution">
    <text evidence="3">The sequence shown here is derived from an EMBL/GenBank/DDBJ whole genome shotgun (WGS) entry which is preliminary data.</text>
</comment>
<dbReference type="InterPro" id="IPR032750">
    <property type="entry name" value="TnsD_C"/>
</dbReference>
<feature type="domain" description="Transposon Tn7 transposition protein TnsD C-terminal" evidence="2">
    <location>
        <begin position="303"/>
        <end position="443"/>
    </location>
</feature>
<sequence>MLGFPFPYPDELIYSTIARYGIHSGLTSPKELLQEVFGKNTIIATSDLHGHLEQVAELYPGQLNVQPESLLYKHTLFPLYALFIGESRRTELKKQLLADKVHSVHVMSGFAASRITQPYYLRYCPKCIEQQWNQFGECFWRRDWQIAGMDYCPIHGELKETAVRRTSYKRHVYTAADLNLCSYKPQSKTNRQSYVLNSSITSILNLPEQPVPTVIQWGLFYKALACDFGFNRGCNIEHEEVARKVTNYWSESWLKSVGLKLIDSDTCWLRSLFRKHRKSFSYLEHLVVLHAFLGDTIALNDVIKDVKSYEPGKSVTHSLMLQADKLTILKRRRIWLKAIKNKGTKRARLEGAGGDYAWLYRHDRAWLLSLNAKLMCKRSALSARVNWSSFDRGLLKALISIRDCFEIKLESPRRSRNWYFNQLDHKSKVEKNLYKLPLCKLFLNRYSETISDYQIRRITHVAIERHKQSEHLKRWDVLRSAGLSEERLTEEAREFLYEVMEL</sequence>
<accession>A0A432ZSU8</accession>
<evidence type="ECO:0000313" key="4">
    <source>
        <dbReference type="Proteomes" id="UP000287996"/>
    </source>
</evidence>
<dbReference type="EMBL" id="PIQH01000002">
    <property type="protein sequence ID" value="RUO80953.1"/>
    <property type="molecule type" value="Genomic_DNA"/>
</dbReference>
<dbReference type="Pfam" id="PF06527">
    <property type="entry name" value="TniQ"/>
    <property type="match status" value="1"/>
</dbReference>
<dbReference type="RefSeq" id="WP_126840959.1">
    <property type="nucleotide sequence ID" value="NZ_PIQH01000002.1"/>
</dbReference>
<organism evidence="3 4">
    <name type="scientific">Idiomarina tyrosinivorans</name>
    <dbReference type="NCBI Taxonomy" id="1445662"/>
    <lineage>
        <taxon>Bacteria</taxon>
        <taxon>Pseudomonadati</taxon>
        <taxon>Pseudomonadota</taxon>
        <taxon>Gammaproteobacteria</taxon>
        <taxon>Alteromonadales</taxon>
        <taxon>Idiomarinaceae</taxon>
        <taxon>Idiomarina</taxon>
    </lineage>
</organism>
<name>A0A432ZSU8_9GAMM</name>
<gene>
    <name evidence="3" type="ORF">CWI84_02235</name>
</gene>
<feature type="domain" description="TniQ" evidence="1">
    <location>
        <begin position="4"/>
        <end position="156"/>
    </location>
</feature>
<proteinExistence type="predicted"/>